<evidence type="ECO:0000313" key="2">
    <source>
        <dbReference type="Proteomes" id="UP000038802"/>
    </source>
</evidence>
<sequence>MTIGVDLSTDLQDWIRLSGMNMIQGSETNDGRTILWNKGGEVRYFIDRLPRLAGWYVITSSDRMSREGYEFAAASMSVIEKYLYGYFGGSVRSERELPAIRAPFQPEELMPEYSIGTMTFAGRQRDTLIDSSGTVVAITAADRLVELSHYLDVSVNVIKDSFLDSEGKPLFTLWKDYKG</sequence>
<proteinExistence type="predicted"/>
<dbReference type="Proteomes" id="UP000038802">
    <property type="component" value="Unassembled WGS sequence"/>
</dbReference>
<reference evidence="2" key="1">
    <citation type="submission" date="2015-03" db="EMBL/GenBank/DDBJ databases">
        <authorList>
            <consortium name="Pathogen Informatics"/>
        </authorList>
    </citation>
    <scope>NUCLEOTIDE SEQUENCE [LARGE SCALE GENOMIC DNA]</scope>
    <source>
        <strain evidence="2">K00500041</strain>
    </source>
</reference>
<dbReference type="InterPro" id="IPR028953">
    <property type="entry name" value="Imm_IFT-like"/>
</dbReference>
<dbReference type="EMBL" id="CSAE01000239">
    <property type="protein sequence ID" value="COV91174.1"/>
    <property type="molecule type" value="Genomic_DNA"/>
</dbReference>
<organism evidence="1 2">
    <name type="scientific">Mycobacterium tuberculosis</name>
    <dbReference type="NCBI Taxonomy" id="1773"/>
    <lineage>
        <taxon>Bacteria</taxon>
        <taxon>Bacillati</taxon>
        <taxon>Actinomycetota</taxon>
        <taxon>Actinomycetes</taxon>
        <taxon>Mycobacteriales</taxon>
        <taxon>Mycobacteriaceae</taxon>
        <taxon>Mycobacterium</taxon>
        <taxon>Mycobacterium tuberculosis complex</taxon>
    </lineage>
</organism>
<dbReference type="AlphaFoldDB" id="A0A0U0R967"/>
<dbReference type="STRING" id="115862.BBG46_00035"/>
<gene>
    <name evidence="1" type="ORF">ERS007703_02292</name>
</gene>
<evidence type="ECO:0000313" key="1">
    <source>
        <dbReference type="EMBL" id="COV91174.1"/>
    </source>
</evidence>
<dbReference type="Pfam" id="PF15598">
    <property type="entry name" value="Imm61"/>
    <property type="match status" value="1"/>
</dbReference>
<name>A0A0U0R967_MYCTX</name>
<protein>
    <submittedName>
        <fullName evidence="1">Uncharacterized protein</fullName>
    </submittedName>
</protein>
<accession>A0A0U0R967</accession>